<sequence length="185" mass="21152">MAIDKSQVELAISHMHAITTLEKNDDEGINEDYNDNDDVKEGAGVEHPSRQHIVIHREFTRYNPFFRLSSREALITIRRPLQNADVIEWLGLAMHDLYRYVCEITTPDDFVGITINSDQCRKGVVWISYRLVRELSAVEISEIMLSVTQSNTDFEIDNKLFVNVNSVSVHRGPGQVSLISETTFK</sequence>
<evidence type="ECO:0000313" key="2">
    <source>
        <dbReference type="Proteomes" id="UP000215335"/>
    </source>
</evidence>
<dbReference type="EMBL" id="NNAY01003504">
    <property type="protein sequence ID" value="OXU19314.1"/>
    <property type="molecule type" value="Genomic_DNA"/>
</dbReference>
<comment type="caution">
    <text evidence="1">The sequence shown here is derived from an EMBL/GenBank/DDBJ whole genome shotgun (WGS) entry which is preliminary data.</text>
</comment>
<evidence type="ECO:0000313" key="1">
    <source>
        <dbReference type="EMBL" id="OXU19314.1"/>
    </source>
</evidence>
<dbReference type="AlphaFoldDB" id="A0A232ELS8"/>
<proteinExistence type="predicted"/>
<dbReference type="Proteomes" id="UP000215335">
    <property type="component" value="Unassembled WGS sequence"/>
</dbReference>
<name>A0A232ELS8_9HYME</name>
<organism evidence="1 2">
    <name type="scientific">Trichomalopsis sarcophagae</name>
    <dbReference type="NCBI Taxonomy" id="543379"/>
    <lineage>
        <taxon>Eukaryota</taxon>
        <taxon>Metazoa</taxon>
        <taxon>Ecdysozoa</taxon>
        <taxon>Arthropoda</taxon>
        <taxon>Hexapoda</taxon>
        <taxon>Insecta</taxon>
        <taxon>Pterygota</taxon>
        <taxon>Neoptera</taxon>
        <taxon>Endopterygota</taxon>
        <taxon>Hymenoptera</taxon>
        <taxon>Apocrita</taxon>
        <taxon>Proctotrupomorpha</taxon>
        <taxon>Chalcidoidea</taxon>
        <taxon>Pteromalidae</taxon>
        <taxon>Pteromalinae</taxon>
        <taxon>Trichomalopsis</taxon>
    </lineage>
</organism>
<gene>
    <name evidence="1" type="ORF">TSAR_015600</name>
</gene>
<keyword evidence="2" id="KW-1185">Reference proteome</keyword>
<protein>
    <submittedName>
        <fullName evidence="1">Uncharacterized protein</fullName>
    </submittedName>
</protein>
<reference evidence="1 2" key="1">
    <citation type="journal article" date="2017" name="Curr. Biol.">
        <title>The Evolution of Venom by Co-option of Single-Copy Genes.</title>
        <authorList>
            <person name="Martinson E.O."/>
            <person name="Mrinalini"/>
            <person name="Kelkar Y.D."/>
            <person name="Chang C.H."/>
            <person name="Werren J.H."/>
        </authorList>
    </citation>
    <scope>NUCLEOTIDE SEQUENCE [LARGE SCALE GENOMIC DNA]</scope>
    <source>
        <strain evidence="1 2">Alberta</strain>
        <tissue evidence="1">Whole body</tissue>
    </source>
</reference>
<accession>A0A232ELS8</accession>